<dbReference type="RefSeq" id="WP_079489824.1">
    <property type="nucleotide sequence ID" value="NZ_FUZT01000002.1"/>
</dbReference>
<dbReference type="GO" id="GO:0019634">
    <property type="term" value="P:organic phosphonate metabolic process"/>
    <property type="evidence" value="ECO:0007669"/>
    <property type="project" value="InterPro"/>
</dbReference>
<reference evidence="1 2" key="1">
    <citation type="submission" date="2017-02" db="EMBL/GenBank/DDBJ databases">
        <authorList>
            <person name="Peterson S.W."/>
        </authorList>
    </citation>
    <scope>NUCLEOTIDE SEQUENCE [LARGE SCALE GENOMIC DNA]</scope>
    <source>
        <strain evidence="1 2">M1</strain>
    </source>
</reference>
<sequence>MKRRRRTEILIKGSVETSKKLAEEIINNYDIKTIEKPNSGLVMIKIRETAKKNLFYLGEVLVTEAKVQIEEHMGMGIVQDNKPELAYYLAVIDAAYNADLEETKLWTNILLEEEKRISEKKNKHQAQVLKTKVNFETMDV</sequence>
<keyword evidence="2" id="KW-1185">Reference proteome</keyword>
<dbReference type="Proteomes" id="UP000190285">
    <property type="component" value="Unassembled WGS sequence"/>
</dbReference>
<dbReference type="NCBIfam" id="TIGR03293">
    <property type="entry name" value="PhnG_redo"/>
    <property type="match status" value="1"/>
</dbReference>
<dbReference type="EMBL" id="FUZT01000002">
    <property type="protein sequence ID" value="SKC47714.1"/>
    <property type="molecule type" value="Genomic_DNA"/>
</dbReference>
<dbReference type="AlphaFoldDB" id="A0A1T5J8P7"/>
<dbReference type="InterPro" id="IPR009609">
    <property type="entry name" value="Phosphonate_metab_PhnG"/>
</dbReference>
<gene>
    <name evidence="1" type="ORF">SAMN02194393_01003</name>
</gene>
<evidence type="ECO:0000313" key="2">
    <source>
        <dbReference type="Proteomes" id="UP000190285"/>
    </source>
</evidence>
<name>A0A1T5J8P7_9FIRM</name>
<accession>A0A1T5J8P7</accession>
<dbReference type="STRING" id="36842.SAMN02194393_01003"/>
<dbReference type="OrthoDB" id="3182891at2"/>
<evidence type="ECO:0000313" key="1">
    <source>
        <dbReference type="EMBL" id="SKC47714.1"/>
    </source>
</evidence>
<proteinExistence type="predicted"/>
<organism evidence="1 2">
    <name type="scientific">Maledivibacter halophilus</name>
    <dbReference type="NCBI Taxonomy" id="36842"/>
    <lineage>
        <taxon>Bacteria</taxon>
        <taxon>Bacillati</taxon>
        <taxon>Bacillota</taxon>
        <taxon>Clostridia</taxon>
        <taxon>Peptostreptococcales</taxon>
        <taxon>Caminicellaceae</taxon>
        <taxon>Maledivibacter</taxon>
    </lineage>
</organism>
<dbReference type="GO" id="GO:0015716">
    <property type="term" value="P:organic phosphonate transport"/>
    <property type="evidence" value="ECO:0007669"/>
    <property type="project" value="InterPro"/>
</dbReference>
<protein>
    <submittedName>
        <fullName evidence="1">Alpha-D-ribose 1-methylphosphonate 5-triphosphate synthase subunit PhnG</fullName>
    </submittedName>
</protein>
<dbReference type="Pfam" id="PF06754">
    <property type="entry name" value="PhnG"/>
    <property type="match status" value="1"/>
</dbReference>